<accession>A0A368UV47</accession>
<dbReference type="InterPro" id="IPR046687">
    <property type="entry name" value="DUF6557"/>
</dbReference>
<comment type="caution">
    <text evidence="2">The sequence shown here is derived from an EMBL/GenBank/DDBJ whole genome shotgun (WGS) entry which is preliminary data.</text>
</comment>
<name>A0A368UV47_9BACT</name>
<dbReference type="AlphaFoldDB" id="A0A368UV47"/>
<evidence type="ECO:0000313" key="2">
    <source>
        <dbReference type="EMBL" id="RCW31955.1"/>
    </source>
</evidence>
<evidence type="ECO:0000313" key="3">
    <source>
        <dbReference type="Proteomes" id="UP000252733"/>
    </source>
</evidence>
<evidence type="ECO:0000256" key="1">
    <source>
        <dbReference type="SAM" id="MobiDB-lite"/>
    </source>
</evidence>
<gene>
    <name evidence="2" type="ORF">DFO77_11622</name>
</gene>
<feature type="region of interest" description="Disordered" evidence="1">
    <location>
        <begin position="162"/>
        <end position="182"/>
    </location>
</feature>
<reference evidence="2 3" key="1">
    <citation type="submission" date="2018-07" db="EMBL/GenBank/DDBJ databases">
        <title>Freshwater and sediment microbial communities from various areas in North America, analyzing microbe dynamics in response to fracking.</title>
        <authorList>
            <person name="Lamendella R."/>
        </authorList>
    </citation>
    <scope>NUCLEOTIDE SEQUENCE [LARGE SCALE GENOMIC DNA]</scope>
    <source>
        <strain evidence="2 3">160A</strain>
    </source>
</reference>
<dbReference type="Proteomes" id="UP000252733">
    <property type="component" value="Unassembled WGS sequence"/>
</dbReference>
<dbReference type="EMBL" id="QPIZ01000016">
    <property type="protein sequence ID" value="RCW31955.1"/>
    <property type="molecule type" value="Genomic_DNA"/>
</dbReference>
<organism evidence="2 3">
    <name type="scientific">Marinilabilia salmonicolor</name>
    <dbReference type="NCBI Taxonomy" id="989"/>
    <lineage>
        <taxon>Bacteria</taxon>
        <taxon>Pseudomonadati</taxon>
        <taxon>Bacteroidota</taxon>
        <taxon>Bacteroidia</taxon>
        <taxon>Marinilabiliales</taxon>
        <taxon>Marinilabiliaceae</taxon>
        <taxon>Marinilabilia</taxon>
    </lineage>
</organism>
<sequence>MVEAEPIQILQITEIYFSLRKVFDNFTLNLLLHFAMTLKELYTNTTWPSVREELFSLYPDQKKKETGYQKVYEQMPSIGPQKSTTEILFTFIEEKEPEYDSYIHLSGIETNSDSKESHSLELTSWEEWMGMSINETTLNDFSPPNILAHCLLEMTLTGFDPETRKRTEDDMVKRSMEISKGS</sequence>
<proteinExistence type="predicted"/>
<protein>
    <submittedName>
        <fullName evidence="2">Uncharacterized protein</fullName>
    </submittedName>
</protein>
<dbReference type="Pfam" id="PF20194">
    <property type="entry name" value="DUF6557"/>
    <property type="match status" value="1"/>
</dbReference>
<keyword evidence="3" id="KW-1185">Reference proteome</keyword>